<protein>
    <submittedName>
        <fullName evidence="3">Putative Mannosyltransferase C</fullName>
    </submittedName>
</protein>
<sequence>MKILNITKYFYPNVGGIESRNLEISRHLTGKYHKVYTLTSNHTGNLKNFEIYDGIEIIRHKILFTKFNDPFYPGEIFDILKLNYDLVHVDLPDPINSVFAFFASVLKSKPLYVTYHADIEKEELEKFPANLILNAYNLILKMVLWQARKIFVTSKEYSKSSKSLKNLKFEDECTHGKLVLSPNFINAQELRFDVTNKENRKKIEEIKEKSGLNNKKIILFVGRLVPYKGAKYLIEAFKKVEEEDDDTVLIIIGSGPLKEELEDLAKGSKNIKFTWRVEDLKPYYSLCDVFVLPSVSRQEAFGIALIEAMFFGKPCITTDIDSGMKYVVDYGNAGILVKPKDASGLKNEIIKLIKDDGLRKEIGEKARKRVLEKFASRVVLEKFEKEINKLIPKT</sequence>
<reference evidence="3" key="1">
    <citation type="submission" date="2014-09" db="EMBL/GenBank/DDBJ databases">
        <authorList>
            <person name="Probst J Alexander"/>
        </authorList>
    </citation>
    <scope>NUCLEOTIDE SEQUENCE</scope>
</reference>
<feature type="domain" description="Glycosyl transferase family 1" evidence="1">
    <location>
        <begin position="203"/>
        <end position="369"/>
    </location>
</feature>
<name>A0A098E858_9ZZZZ</name>
<evidence type="ECO:0000313" key="3">
    <source>
        <dbReference type="EMBL" id="CEG11696.1"/>
    </source>
</evidence>
<dbReference type="InterPro" id="IPR001296">
    <property type="entry name" value="Glyco_trans_1"/>
</dbReference>
<dbReference type="InterPro" id="IPR050194">
    <property type="entry name" value="Glycosyltransferase_grp1"/>
</dbReference>
<dbReference type="Pfam" id="PF00534">
    <property type="entry name" value="Glycos_transf_1"/>
    <property type="match status" value="1"/>
</dbReference>
<evidence type="ECO:0000259" key="2">
    <source>
        <dbReference type="Pfam" id="PF13439"/>
    </source>
</evidence>
<dbReference type="PANTHER" id="PTHR45947">
    <property type="entry name" value="SULFOQUINOVOSYL TRANSFERASE SQD2"/>
    <property type="match status" value="1"/>
</dbReference>
<proteinExistence type="predicted"/>
<evidence type="ECO:0000259" key="1">
    <source>
        <dbReference type="Pfam" id="PF00534"/>
    </source>
</evidence>
<organism evidence="3">
    <name type="scientific">groundwater metagenome</name>
    <dbReference type="NCBI Taxonomy" id="717931"/>
    <lineage>
        <taxon>unclassified sequences</taxon>
        <taxon>metagenomes</taxon>
        <taxon>ecological metagenomes</taxon>
    </lineage>
</organism>
<dbReference type="InterPro" id="IPR028098">
    <property type="entry name" value="Glyco_trans_4-like_N"/>
</dbReference>
<dbReference type="SUPFAM" id="SSF53756">
    <property type="entry name" value="UDP-Glycosyltransferase/glycogen phosphorylase"/>
    <property type="match status" value="1"/>
</dbReference>
<dbReference type="EMBL" id="CCXY01000072">
    <property type="protein sequence ID" value="CEG11696.1"/>
    <property type="molecule type" value="Genomic_DNA"/>
</dbReference>
<gene>
    <name evidence="3" type="ORF">MSIBF_A1630007</name>
</gene>
<dbReference type="GO" id="GO:0016757">
    <property type="term" value="F:glycosyltransferase activity"/>
    <property type="evidence" value="ECO:0007669"/>
    <property type="project" value="UniProtKB-KW"/>
</dbReference>
<keyword evidence="3" id="KW-0328">Glycosyltransferase</keyword>
<keyword evidence="3" id="KW-0808">Transferase</keyword>
<dbReference type="AlphaFoldDB" id="A0A098E858"/>
<dbReference type="Gene3D" id="3.40.50.2000">
    <property type="entry name" value="Glycogen Phosphorylase B"/>
    <property type="match status" value="2"/>
</dbReference>
<dbReference type="Pfam" id="PF13439">
    <property type="entry name" value="Glyco_transf_4"/>
    <property type="match status" value="1"/>
</dbReference>
<feature type="domain" description="Glycosyltransferase subfamily 4-like N-terminal" evidence="2">
    <location>
        <begin position="14"/>
        <end position="156"/>
    </location>
</feature>
<dbReference type="PANTHER" id="PTHR45947:SF3">
    <property type="entry name" value="SULFOQUINOVOSYL TRANSFERASE SQD2"/>
    <property type="match status" value="1"/>
</dbReference>
<accession>A0A098E858</accession>